<evidence type="ECO:0000313" key="2">
    <source>
        <dbReference type="Proteomes" id="UP000887569"/>
    </source>
</evidence>
<organism evidence="2 3">
    <name type="scientific">Parascaris univalens</name>
    <name type="common">Nematode worm</name>
    <dbReference type="NCBI Taxonomy" id="6257"/>
    <lineage>
        <taxon>Eukaryota</taxon>
        <taxon>Metazoa</taxon>
        <taxon>Ecdysozoa</taxon>
        <taxon>Nematoda</taxon>
        <taxon>Chromadorea</taxon>
        <taxon>Rhabditida</taxon>
        <taxon>Spirurina</taxon>
        <taxon>Ascaridomorpha</taxon>
        <taxon>Ascaridoidea</taxon>
        <taxon>Ascarididae</taxon>
        <taxon>Parascaris</taxon>
    </lineage>
</organism>
<sequence length="123" mass="13861">CLVNRAEADRNFSLADMTDMSAVAGNATELSPMIKCPFCGVPVLGKEDKFCRKCGYRILQCVKCNHPVRECDRYCGACGAKRLHLLELWRQGALHRSPLFVSVVTLIVGASWLTLYYVLRKHR</sequence>
<dbReference type="AlphaFoldDB" id="A0A915BM08"/>
<dbReference type="Proteomes" id="UP000887569">
    <property type="component" value="Unplaced"/>
</dbReference>
<proteinExistence type="predicted"/>
<reference evidence="3" key="1">
    <citation type="submission" date="2022-11" db="UniProtKB">
        <authorList>
            <consortium name="WormBaseParasite"/>
        </authorList>
    </citation>
    <scope>IDENTIFICATION</scope>
</reference>
<protein>
    <submittedName>
        <fullName evidence="3">DZANK-type domain-containing protein</fullName>
    </submittedName>
</protein>
<evidence type="ECO:0000256" key="1">
    <source>
        <dbReference type="SAM" id="Phobius"/>
    </source>
</evidence>
<keyword evidence="1" id="KW-0812">Transmembrane</keyword>
<feature type="transmembrane region" description="Helical" evidence="1">
    <location>
        <begin position="99"/>
        <end position="119"/>
    </location>
</feature>
<dbReference type="WBParaSite" id="PgR046_g029_t01">
    <property type="protein sequence ID" value="PgR046_g029_t01"/>
    <property type="gene ID" value="PgR046_g029"/>
</dbReference>
<keyword evidence="1" id="KW-0472">Membrane</keyword>
<keyword evidence="1" id="KW-1133">Transmembrane helix</keyword>
<accession>A0A915BM08</accession>
<evidence type="ECO:0000313" key="3">
    <source>
        <dbReference type="WBParaSite" id="PgR046_g029_t01"/>
    </source>
</evidence>
<keyword evidence="2" id="KW-1185">Reference proteome</keyword>
<name>A0A915BM08_PARUN</name>